<dbReference type="AlphaFoldDB" id="A0AAD9I0T6"/>
<reference evidence="2" key="1">
    <citation type="journal article" date="2023" name="Mol. Plant Microbe Interact.">
        <title>Elucidating the Obligate Nature and Biological Capacity of an Invasive Fungal Corn Pathogen.</title>
        <authorList>
            <person name="MacCready J.S."/>
            <person name="Roggenkamp E.M."/>
            <person name="Gdanetz K."/>
            <person name="Chilvers M.I."/>
        </authorList>
    </citation>
    <scope>NUCLEOTIDE SEQUENCE</scope>
    <source>
        <strain evidence="2">PM02</strain>
    </source>
</reference>
<evidence type="ECO:0000313" key="2">
    <source>
        <dbReference type="EMBL" id="KAK2069109.1"/>
    </source>
</evidence>
<feature type="region of interest" description="Disordered" evidence="1">
    <location>
        <begin position="257"/>
        <end position="276"/>
    </location>
</feature>
<name>A0AAD9I0T6_9PEZI</name>
<accession>A0AAD9I0T6</accession>
<dbReference type="Proteomes" id="UP001217918">
    <property type="component" value="Unassembled WGS sequence"/>
</dbReference>
<feature type="region of interest" description="Disordered" evidence="1">
    <location>
        <begin position="86"/>
        <end position="146"/>
    </location>
</feature>
<comment type="caution">
    <text evidence="2">The sequence shown here is derived from an EMBL/GenBank/DDBJ whole genome shotgun (WGS) entry which is preliminary data.</text>
</comment>
<protein>
    <recommendedName>
        <fullName evidence="4">Thymidylate kinase</fullName>
    </recommendedName>
</protein>
<evidence type="ECO:0000256" key="1">
    <source>
        <dbReference type="SAM" id="MobiDB-lite"/>
    </source>
</evidence>
<evidence type="ECO:0008006" key="4">
    <source>
        <dbReference type="Google" id="ProtNLM"/>
    </source>
</evidence>
<feature type="compositionally biased region" description="Polar residues" evidence="1">
    <location>
        <begin position="119"/>
        <end position="133"/>
    </location>
</feature>
<organism evidence="2 3">
    <name type="scientific">Phyllachora maydis</name>
    <dbReference type="NCBI Taxonomy" id="1825666"/>
    <lineage>
        <taxon>Eukaryota</taxon>
        <taxon>Fungi</taxon>
        <taxon>Dikarya</taxon>
        <taxon>Ascomycota</taxon>
        <taxon>Pezizomycotina</taxon>
        <taxon>Sordariomycetes</taxon>
        <taxon>Sordariomycetidae</taxon>
        <taxon>Phyllachorales</taxon>
        <taxon>Phyllachoraceae</taxon>
        <taxon>Phyllachora</taxon>
    </lineage>
</organism>
<evidence type="ECO:0000313" key="3">
    <source>
        <dbReference type="Proteomes" id="UP001217918"/>
    </source>
</evidence>
<keyword evidence="3" id="KW-1185">Reference proteome</keyword>
<sequence length="416" mass="43511">MATVTRQPFAPLDGSRLQTLTSLKNRQNALPPSPIKRKASDALDADDFENLDPSLFSKRAKGGADGFFKAGSAVFFKPPSFLLTKSNSTPNLPQDGLFSSPAKPALAAPARPRDYLQPKSPNARVNTAGTVTPRTAPAGRSPTRTSKRIGILSNSRRRFLAPPSFGLGSAAPFSLDAALKGTIPSYGGANLDTSSPSVLAMPSSDLFLACGSSKAASWVFDIHEDTPEQEMTNLLQHSTCTLDISSDDECAQRARRERVEGKENIPPPDDVSQTTTEVRRGARLTAGGMEVEKPRGPLAEMDVADYLPDGVDLNAVVLVPAGEDAGPVEDADADGDGVVFGPPEPAIEDMSGFQQPPPSIAEVMDMAQAATKAVVLQPLEGTGESFDLWESGSATAEGDVAPAEAAVVEAVAAVGA</sequence>
<dbReference type="EMBL" id="JAQQPM010000003">
    <property type="protein sequence ID" value="KAK2069109.1"/>
    <property type="molecule type" value="Genomic_DNA"/>
</dbReference>
<proteinExistence type="predicted"/>
<gene>
    <name evidence="2" type="ORF">P8C59_003716</name>
</gene>
<feature type="compositionally biased region" description="Low complexity" evidence="1">
    <location>
        <begin position="101"/>
        <end position="110"/>
    </location>
</feature>